<feature type="region of interest" description="Disordered" evidence="1">
    <location>
        <begin position="143"/>
        <end position="173"/>
    </location>
</feature>
<sequence>MYSEFDNVSFSGTFQSHRNSSKLIPIQFISRRPILGTPDELEDTHKLAVAMEQKQEDDAIPPPPPPPSSSSSENQINTKEKPGEAVAPKGDNNDDDGYQTPTCPRNRIPPAIKCPPAPKKPKMPKRWQCMRIKSGTCRVRRRIEIGSHPCPDFDDLSPRRKKKKARGDATAYQ</sequence>
<gene>
    <name evidence="2" type="ORF">COCNU_16G007860</name>
</gene>
<comment type="caution">
    <text evidence="2">The sequence shown here is derived from an EMBL/GenBank/DDBJ whole genome shotgun (WGS) entry which is preliminary data.</text>
</comment>
<evidence type="ECO:0000313" key="3">
    <source>
        <dbReference type="Proteomes" id="UP000797356"/>
    </source>
</evidence>
<evidence type="ECO:0000313" key="2">
    <source>
        <dbReference type="EMBL" id="KAG1371692.1"/>
    </source>
</evidence>
<dbReference type="EMBL" id="CM017887">
    <property type="protein sequence ID" value="KAG1371692.1"/>
    <property type="molecule type" value="Genomic_DNA"/>
</dbReference>
<feature type="region of interest" description="Disordered" evidence="1">
    <location>
        <begin position="1"/>
        <end position="126"/>
    </location>
</feature>
<evidence type="ECO:0000256" key="1">
    <source>
        <dbReference type="SAM" id="MobiDB-lite"/>
    </source>
</evidence>
<dbReference type="AlphaFoldDB" id="A0A8K0NET8"/>
<reference evidence="2" key="1">
    <citation type="journal article" date="2017" name="Gigascience">
        <title>The genome draft of coconut (Cocos nucifera).</title>
        <authorList>
            <person name="Xiao Y."/>
            <person name="Xu P."/>
            <person name="Fan H."/>
            <person name="Baudouin L."/>
            <person name="Xia W."/>
            <person name="Bocs S."/>
            <person name="Xu J."/>
            <person name="Li Q."/>
            <person name="Guo A."/>
            <person name="Zhou L."/>
            <person name="Li J."/>
            <person name="Wu Y."/>
            <person name="Ma Z."/>
            <person name="Armero A."/>
            <person name="Issali A.E."/>
            <person name="Liu N."/>
            <person name="Peng M."/>
            <person name="Yang Y."/>
        </authorList>
    </citation>
    <scope>NUCLEOTIDE SEQUENCE</scope>
    <source>
        <tissue evidence="2">Spear leaf of Hainan Tall coconut</tissue>
    </source>
</reference>
<keyword evidence="3" id="KW-1185">Reference proteome</keyword>
<protein>
    <submittedName>
        <fullName evidence="2">Uncharacterized protein</fullName>
    </submittedName>
</protein>
<organism evidence="2 3">
    <name type="scientific">Cocos nucifera</name>
    <name type="common">Coconut palm</name>
    <dbReference type="NCBI Taxonomy" id="13894"/>
    <lineage>
        <taxon>Eukaryota</taxon>
        <taxon>Viridiplantae</taxon>
        <taxon>Streptophyta</taxon>
        <taxon>Embryophyta</taxon>
        <taxon>Tracheophyta</taxon>
        <taxon>Spermatophyta</taxon>
        <taxon>Magnoliopsida</taxon>
        <taxon>Liliopsida</taxon>
        <taxon>Arecaceae</taxon>
        <taxon>Arecoideae</taxon>
        <taxon>Cocoseae</taxon>
        <taxon>Attaleinae</taxon>
        <taxon>Cocos</taxon>
    </lineage>
</organism>
<name>A0A8K0NET8_COCNU</name>
<dbReference type="Proteomes" id="UP000797356">
    <property type="component" value="Chromosome 16"/>
</dbReference>
<proteinExistence type="predicted"/>
<reference evidence="2" key="2">
    <citation type="submission" date="2019-07" db="EMBL/GenBank/DDBJ databases">
        <authorList>
            <person name="Yang Y."/>
            <person name="Bocs S."/>
            <person name="Baudouin L."/>
        </authorList>
    </citation>
    <scope>NUCLEOTIDE SEQUENCE</scope>
    <source>
        <tissue evidence="2">Spear leaf of Hainan Tall coconut</tissue>
    </source>
</reference>
<feature type="compositionally biased region" description="Polar residues" evidence="1">
    <location>
        <begin position="1"/>
        <end position="22"/>
    </location>
</feature>
<accession>A0A8K0NET8</accession>